<comment type="catalytic activity">
    <reaction evidence="10 11">
        <text>5,6-dimethylbenzimidazole + nicotinate beta-D-ribonucleotide = alpha-ribazole 5'-phosphate + nicotinate + H(+)</text>
        <dbReference type="Rhea" id="RHEA:11196"/>
        <dbReference type="ChEBI" id="CHEBI:15378"/>
        <dbReference type="ChEBI" id="CHEBI:15890"/>
        <dbReference type="ChEBI" id="CHEBI:32544"/>
        <dbReference type="ChEBI" id="CHEBI:57502"/>
        <dbReference type="ChEBI" id="CHEBI:57918"/>
        <dbReference type="EC" id="2.4.2.21"/>
    </reaction>
</comment>
<comment type="similarity">
    <text evidence="3 11">Belongs to the CobT family.</text>
</comment>
<comment type="function">
    <text evidence="1 11">Catalyzes the synthesis of alpha-ribazole-5'-phosphate from nicotinate mononucleotide (NAMN) and 5,6-dimethylbenzimidazole (DMB).</text>
</comment>
<keyword evidence="7 11" id="KW-0328">Glycosyltransferase</keyword>
<evidence type="ECO:0000256" key="6">
    <source>
        <dbReference type="ARBA" id="ARBA00022573"/>
    </source>
</evidence>
<feature type="active site" description="Proton acceptor" evidence="11">
    <location>
        <position position="320"/>
    </location>
</feature>
<evidence type="ECO:0000256" key="11">
    <source>
        <dbReference type="HAMAP-Rule" id="MF_00230"/>
    </source>
</evidence>
<dbReference type="InterPro" id="IPR036087">
    <property type="entry name" value="Nict_dMeBzImd_PRibTrfase_sf"/>
</dbReference>
<dbReference type="EC" id="2.4.2.21" evidence="4 11"/>
<evidence type="ECO:0000256" key="5">
    <source>
        <dbReference type="ARBA" id="ARBA00015486"/>
    </source>
</evidence>
<name>A0ABS4Q5B0_9PSEU</name>
<evidence type="ECO:0000313" key="13">
    <source>
        <dbReference type="Proteomes" id="UP000741013"/>
    </source>
</evidence>
<evidence type="ECO:0000256" key="3">
    <source>
        <dbReference type="ARBA" id="ARBA00007110"/>
    </source>
</evidence>
<dbReference type="InterPro" id="IPR023195">
    <property type="entry name" value="Nict_dMeBzImd_PRibTrfase_N"/>
</dbReference>
<dbReference type="NCBIfam" id="NF000996">
    <property type="entry name" value="PRK00105.1"/>
    <property type="match status" value="1"/>
</dbReference>
<keyword evidence="6 11" id="KW-0169">Cobalamin biosynthesis</keyword>
<dbReference type="PANTHER" id="PTHR43463:SF1">
    <property type="entry name" value="NICOTINATE-NUCLEOTIDE--DIMETHYLBENZIMIDAZOLE PHOSPHORIBOSYLTRANSFERASE"/>
    <property type="match status" value="1"/>
</dbReference>
<evidence type="ECO:0000256" key="10">
    <source>
        <dbReference type="ARBA" id="ARBA00047340"/>
    </source>
</evidence>
<dbReference type="CDD" id="cd02439">
    <property type="entry name" value="DMB-PRT_CobT"/>
    <property type="match status" value="1"/>
</dbReference>
<dbReference type="Gene3D" id="3.40.50.10210">
    <property type="match status" value="1"/>
</dbReference>
<dbReference type="Proteomes" id="UP000741013">
    <property type="component" value="Unassembled WGS sequence"/>
</dbReference>
<evidence type="ECO:0000256" key="4">
    <source>
        <dbReference type="ARBA" id="ARBA00011991"/>
    </source>
</evidence>
<dbReference type="EMBL" id="JAGGMS010000001">
    <property type="protein sequence ID" value="MBP2186294.1"/>
    <property type="molecule type" value="Genomic_DNA"/>
</dbReference>
<comment type="caution">
    <text evidence="12">The sequence shown here is derived from an EMBL/GenBank/DDBJ whole genome shotgun (WGS) entry which is preliminary data.</text>
</comment>
<organism evidence="12 13">
    <name type="scientific">Amycolatopsis magusensis</name>
    <dbReference type="NCBI Taxonomy" id="882444"/>
    <lineage>
        <taxon>Bacteria</taxon>
        <taxon>Bacillati</taxon>
        <taxon>Actinomycetota</taxon>
        <taxon>Actinomycetes</taxon>
        <taxon>Pseudonocardiales</taxon>
        <taxon>Pseudonocardiaceae</taxon>
        <taxon>Amycolatopsis</taxon>
    </lineage>
</organism>
<evidence type="ECO:0000256" key="2">
    <source>
        <dbReference type="ARBA" id="ARBA00005049"/>
    </source>
</evidence>
<dbReference type="InterPro" id="IPR003200">
    <property type="entry name" value="Nict_dMeBzImd_PRibTrfase"/>
</dbReference>
<reference evidence="12 13" key="1">
    <citation type="submission" date="2021-03" db="EMBL/GenBank/DDBJ databases">
        <title>Sequencing the genomes of 1000 actinobacteria strains.</title>
        <authorList>
            <person name="Klenk H.-P."/>
        </authorList>
    </citation>
    <scope>NUCLEOTIDE SEQUENCE [LARGE SCALE GENOMIC DNA]</scope>
    <source>
        <strain evidence="12 13">DSM 45510</strain>
    </source>
</reference>
<dbReference type="GO" id="GO:0008939">
    <property type="term" value="F:nicotinate-nucleotide-dimethylbenzimidazole phosphoribosyltransferase activity"/>
    <property type="evidence" value="ECO:0007669"/>
    <property type="project" value="UniProtKB-EC"/>
</dbReference>
<accession>A0ABS4Q5B0</accession>
<keyword evidence="13" id="KW-1185">Reference proteome</keyword>
<dbReference type="NCBIfam" id="TIGR03160">
    <property type="entry name" value="cobT_DBIPRT"/>
    <property type="match status" value="1"/>
</dbReference>
<dbReference type="SUPFAM" id="SSF52733">
    <property type="entry name" value="Nicotinate mononucleotide:5,6-dimethylbenzimidazole phosphoribosyltransferase (CobT)"/>
    <property type="match status" value="1"/>
</dbReference>
<protein>
    <recommendedName>
        <fullName evidence="5 11">Nicotinate-nucleotide--dimethylbenzimidazole phosphoribosyltransferase</fullName>
        <shortName evidence="11">NN:DBI PRT</shortName>
        <ecNumber evidence="4 11">2.4.2.21</ecNumber>
    </recommendedName>
    <alternativeName>
        <fullName evidence="9 11">N(1)-alpha-phosphoribosyltransferase</fullName>
    </alternativeName>
</protein>
<dbReference type="HAMAP" id="MF_00230">
    <property type="entry name" value="CobT"/>
    <property type="match status" value="1"/>
</dbReference>
<evidence type="ECO:0000313" key="12">
    <source>
        <dbReference type="EMBL" id="MBP2186294.1"/>
    </source>
</evidence>
<proteinExistence type="inferred from homology"/>
<sequence length="353" mass="35896">MLTHEAADFPELPLPDEIARAEAQRLTGTLITPNGSLGRLEELGAWIAACQGQAPPRPFTRPRVVVFAGDHGIAANGVSAYPAEVTGQLVGATLTGGAPLNVLATVAGATVRVVDLAVDREGSATPEAADLKVRRGSGSIATEDALSEEEVHAAIQAGRTIADAEVDSGADLLVAGEIGVASSTPASVLVAALTGAEPVAVVGRGSGIDDNAWMRKAVAIRDGLRRARAVLADPVALLRTTAGADIAAITGFLAQAAVRRTPVLLDGLVVGAAALVAEELAPGARNWWVAAQRSSEPAHALVLEHLDLDPILDLHLRVGGGSGGATALPLLTMAARVLAETSTYEQSGVTPPK</sequence>
<evidence type="ECO:0000256" key="9">
    <source>
        <dbReference type="ARBA" id="ARBA00030686"/>
    </source>
</evidence>
<dbReference type="Gene3D" id="1.10.1610.10">
    <property type="match status" value="1"/>
</dbReference>
<keyword evidence="8 11" id="KW-0808">Transferase</keyword>
<evidence type="ECO:0000256" key="8">
    <source>
        <dbReference type="ARBA" id="ARBA00022679"/>
    </source>
</evidence>
<dbReference type="PANTHER" id="PTHR43463">
    <property type="entry name" value="NICOTINATE-NUCLEOTIDE--DIMETHYLBENZIMIDAZOLE PHOSPHORIBOSYLTRANSFERASE"/>
    <property type="match status" value="1"/>
</dbReference>
<gene>
    <name evidence="11" type="primary">cobT</name>
    <name evidence="12" type="ORF">JOM49_007820</name>
</gene>
<evidence type="ECO:0000256" key="7">
    <source>
        <dbReference type="ARBA" id="ARBA00022676"/>
    </source>
</evidence>
<dbReference type="Pfam" id="PF02277">
    <property type="entry name" value="DBI_PRT"/>
    <property type="match status" value="1"/>
</dbReference>
<dbReference type="RefSeq" id="WP_209669264.1">
    <property type="nucleotide sequence ID" value="NZ_JAGGMS010000001.1"/>
</dbReference>
<dbReference type="InterPro" id="IPR017846">
    <property type="entry name" value="Nict_dMeBzImd_PRibTrfase_bact"/>
</dbReference>
<evidence type="ECO:0000256" key="1">
    <source>
        <dbReference type="ARBA" id="ARBA00002197"/>
    </source>
</evidence>
<comment type="pathway">
    <text evidence="2 11">Nucleoside biosynthesis; alpha-ribazole biosynthesis; alpha-ribazole from 5,6-dimethylbenzimidazole: step 1/2.</text>
</comment>